<dbReference type="Proteomes" id="UP001057402">
    <property type="component" value="Chromosome 11"/>
</dbReference>
<comment type="caution">
    <text evidence="1">The sequence shown here is derived from an EMBL/GenBank/DDBJ whole genome shotgun (WGS) entry which is preliminary data.</text>
</comment>
<reference evidence="2" key="1">
    <citation type="journal article" date="2023" name="Front. Plant Sci.">
        <title>Chromosomal-level genome assembly of Melastoma candidum provides insights into trichome evolution.</title>
        <authorList>
            <person name="Zhong Y."/>
            <person name="Wu W."/>
            <person name="Sun C."/>
            <person name="Zou P."/>
            <person name="Liu Y."/>
            <person name="Dai S."/>
            <person name="Zhou R."/>
        </authorList>
    </citation>
    <scope>NUCLEOTIDE SEQUENCE [LARGE SCALE GENOMIC DNA]</scope>
</reference>
<name>A0ACB9LK24_9MYRT</name>
<accession>A0ACB9LK24</accession>
<protein>
    <submittedName>
        <fullName evidence="1">Uncharacterized protein</fullName>
    </submittedName>
</protein>
<proteinExistence type="predicted"/>
<gene>
    <name evidence="1" type="ORF">MLD38_035952</name>
</gene>
<evidence type="ECO:0000313" key="1">
    <source>
        <dbReference type="EMBL" id="KAI4311015.1"/>
    </source>
</evidence>
<sequence length="255" mass="27705">MAREAEEHCTLQKHGNVYLLTITGTDQHRLNPSLINSLRSLLRPLLSLPPSSPPSALVTTAHGRFFSNGYDLDWAGSDPDSIRLMSSSLRSLVRDLLSLPMPTIAAVNGHAAAAGMILALSHDYVVMNSRRGFLYMSEVDIGLVLPRWFVAIVRGKVGGGGGRAVRELLMRARKVTAAEAVGMGLVEEGCEGPERTAGRAMEIGEELVGRGWAGDVVRANRLVVWADLVHPLDEDETVADMKPKPYNEAHPRPKL</sequence>
<evidence type="ECO:0000313" key="2">
    <source>
        <dbReference type="Proteomes" id="UP001057402"/>
    </source>
</evidence>
<organism evidence="1 2">
    <name type="scientific">Melastoma candidum</name>
    <dbReference type="NCBI Taxonomy" id="119954"/>
    <lineage>
        <taxon>Eukaryota</taxon>
        <taxon>Viridiplantae</taxon>
        <taxon>Streptophyta</taxon>
        <taxon>Embryophyta</taxon>
        <taxon>Tracheophyta</taxon>
        <taxon>Spermatophyta</taxon>
        <taxon>Magnoliopsida</taxon>
        <taxon>eudicotyledons</taxon>
        <taxon>Gunneridae</taxon>
        <taxon>Pentapetalae</taxon>
        <taxon>rosids</taxon>
        <taxon>malvids</taxon>
        <taxon>Myrtales</taxon>
        <taxon>Melastomataceae</taxon>
        <taxon>Melastomatoideae</taxon>
        <taxon>Melastomateae</taxon>
        <taxon>Melastoma</taxon>
    </lineage>
</organism>
<dbReference type="EMBL" id="CM042890">
    <property type="protein sequence ID" value="KAI4311015.1"/>
    <property type="molecule type" value="Genomic_DNA"/>
</dbReference>
<keyword evidence="2" id="KW-1185">Reference proteome</keyword>